<reference evidence="2" key="1">
    <citation type="submission" date="2016-11" db="UniProtKB">
        <authorList>
            <consortium name="WormBaseParasite"/>
        </authorList>
    </citation>
    <scope>IDENTIFICATION</scope>
</reference>
<evidence type="ECO:0000313" key="2">
    <source>
        <dbReference type="WBParaSite" id="Hba_10414"/>
    </source>
</evidence>
<dbReference type="AlphaFoldDB" id="A0A1I7WYS3"/>
<accession>A0A1I7WYS3</accession>
<dbReference type="Proteomes" id="UP000095283">
    <property type="component" value="Unplaced"/>
</dbReference>
<protein>
    <submittedName>
        <fullName evidence="2">Uncharacterized protein</fullName>
    </submittedName>
</protein>
<keyword evidence="1" id="KW-1185">Reference proteome</keyword>
<organism evidence="1 2">
    <name type="scientific">Heterorhabditis bacteriophora</name>
    <name type="common">Entomopathogenic nematode worm</name>
    <dbReference type="NCBI Taxonomy" id="37862"/>
    <lineage>
        <taxon>Eukaryota</taxon>
        <taxon>Metazoa</taxon>
        <taxon>Ecdysozoa</taxon>
        <taxon>Nematoda</taxon>
        <taxon>Chromadorea</taxon>
        <taxon>Rhabditida</taxon>
        <taxon>Rhabditina</taxon>
        <taxon>Rhabditomorpha</taxon>
        <taxon>Strongyloidea</taxon>
        <taxon>Heterorhabditidae</taxon>
        <taxon>Heterorhabditis</taxon>
    </lineage>
</organism>
<dbReference type="WBParaSite" id="Hba_10414">
    <property type="protein sequence ID" value="Hba_10414"/>
    <property type="gene ID" value="Hba_10414"/>
</dbReference>
<name>A0A1I7WYS3_HETBA</name>
<evidence type="ECO:0000313" key="1">
    <source>
        <dbReference type="Proteomes" id="UP000095283"/>
    </source>
</evidence>
<proteinExistence type="predicted"/>
<sequence>MQQIVKEVLSEIYHCLRDNGKIPKDLLKRIKKCFKKEKEKEKSFCALELEKSIDEPKEHELKTKKPLSK</sequence>